<evidence type="ECO:0000256" key="5">
    <source>
        <dbReference type="SAM" id="Phobius"/>
    </source>
</evidence>
<feature type="transmembrane region" description="Helical" evidence="5">
    <location>
        <begin position="163"/>
        <end position="183"/>
    </location>
</feature>
<dbReference type="AlphaFoldDB" id="A5G4Q3"/>
<dbReference type="InterPro" id="IPR007016">
    <property type="entry name" value="O-antigen_ligase-rel_domated"/>
</dbReference>
<comment type="subcellular location">
    <subcellularLocation>
        <location evidence="1">Membrane</location>
        <topology evidence="1">Multi-pass membrane protein</topology>
    </subcellularLocation>
</comment>
<dbReference type="Proteomes" id="UP000006695">
    <property type="component" value="Chromosome"/>
</dbReference>
<feature type="transmembrane region" description="Helical" evidence="5">
    <location>
        <begin position="64"/>
        <end position="81"/>
    </location>
</feature>
<dbReference type="PANTHER" id="PTHR37422">
    <property type="entry name" value="TEICHURONIC ACID BIOSYNTHESIS PROTEIN TUAE"/>
    <property type="match status" value="1"/>
</dbReference>
<evidence type="ECO:0000313" key="7">
    <source>
        <dbReference type="EMBL" id="ABQ26771.1"/>
    </source>
</evidence>
<dbReference type="GO" id="GO:0016020">
    <property type="term" value="C:membrane"/>
    <property type="evidence" value="ECO:0007669"/>
    <property type="project" value="UniProtKB-SubCell"/>
</dbReference>
<dbReference type="EMBL" id="CP000698">
    <property type="protein sequence ID" value="ABQ26771.1"/>
    <property type="molecule type" value="Genomic_DNA"/>
</dbReference>
<evidence type="ECO:0000259" key="6">
    <source>
        <dbReference type="Pfam" id="PF04932"/>
    </source>
</evidence>
<feature type="transmembrane region" description="Helical" evidence="5">
    <location>
        <begin position="125"/>
        <end position="143"/>
    </location>
</feature>
<organism evidence="7 8">
    <name type="scientific">Geotalea uraniireducens (strain Rf4)</name>
    <name type="common">Geobacter uraniireducens</name>
    <dbReference type="NCBI Taxonomy" id="351605"/>
    <lineage>
        <taxon>Bacteria</taxon>
        <taxon>Pseudomonadati</taxon>
        <taxon>Thermodesulfobacteriota</taxon>
        <taxon>Desulfuromonadia</taxon>
        <taxon>Geobacterales</taxon>
        <taxon>Geobacteraceae</taxon>
        <taxon>Geotalea</taxon>
    </lineage>
</organism>
<keyword evidence="3 5" id="KW-1133">Transmembrane helix</keyword>
<name>A5G4Q3_GEOUR</name>
<protein>
    <recommendedName>
        <fullName evidence="6">O-antigen ligase-related domain-containing protein</fullName>
    </recommendedName>
</protein>
<dbReference type="PANTHER" id="PTHR37422:SF13">
    <property type="entry name" value="LIPOPOLYSACCHARIDE BIOSYNTHESIS PROTEIN PA4999-RELATED"/>
    <property type="match status" value="1"/>
</dbReference>
<feature type="transmembrane region" description="Helical" evidence="5">
    <location>
        <begin position="32"/>
        <end position="52"/>
    </location>
</feature>
<feature type="transmembrane region" description="Helical" evidence="5">
    <location>
        <begin position="238"/>
        <end position="257"/>
    </location>
</feature>
<feature type="domain" description="O-antigen ligase-related" evidence="6">
    <location>
        <begin position="202"/>
        <end position="343"/>
    </location>
</feature>
<proteinExistence type="predicted"/>
<evidence type="ECO:0000313" key="8">
    <source>
        <dbReference type="Proteomes" id="UP000006695"/>
    </source>
</evidence>
<dbReference type="Pfam" id="PF04932">
    <property type="entry name" value="Wzy_C"/>
    <property type="match status" value="1"/>
</dbReference>
<evidence type="ECO:0000256" key="1">
    <source>
        <dbReference type="ARBA" id="ARBA00004141"/>
    </source>
</evidence>
<dbReference type="HOGENOM" id="CLU_640553_0_0_7"/>
<keyword evidence="2 5" id="KW-0812">Transmembrane</keyword>
<evidence type="ECO:0000256" key="3">
    <source>
        <dbReference type="ARBA" id="ARBA00022989"/>
    </source>
</evidence>
<feature type="transmembrane region" description="Helical" evidence="5">
    <location>
        <begin position="392"/>
        <end position="410"/>
    </location>
</feature>
<keyword evidence="8" id="KW-1185">Reference proteome</keyword>
<reference evidence="7 8" key="1">
    <citation type="submission" date="2007-05" db="EMBL/GenBank/DDBJ databases">
        <title>Complete sequence of Geobacter uraniireducens Rf4.</title>
        <authorList>
            <consortium name="US DOE Joint Genome Institute"/>
            <person name="Copeland A."/>
            <person name="Lucas S."/>
            <person name="Lapidus A."/>
            <person name="Barry K."/>
            <person name="Detter J.C."/>
            <person name="Glavina del Rio T."/>
            <person name="Hammon N."/>
            <person name="Israni S."/>
            <person name="Dalin E."/>
            <person name="Tice H."/>
            <person name="Pitluck S."/>
            <person name="Chertkov O."/>
            <person name="Brettin T."/>
            <person name="Bruce D."/>
            <person name="Han C."/>
            <person name="Schmutz J."/>
            <person name="Larimer F."/>
            <person name="Land M."/>
            <person name="Hauser L."/>
            <person name="Kyrpides N."/>
            <person name="Mikhailova N."/>
            <person name="Shelobolina E."/>
            <person name="Aklujkar M."/>
            <person name="Lovley D."/>
            <person name="Richardson P."/>
        </authorList>
    </citation>
    <scope>NUCLEOTIDE SEQUENCE [LARGE SCALE GENOMIC DNA]</scope>
    <source>
        <strain evidence="7 8">Rf4</strain>
    </source>
</reference>
<dbReference type="KEGG" id="gur:Gura_2594"/>
<evidence type="ECO:0000256" key="2">
    <source>
        <dbReference type="ARBA" id="ARBA00022692"/>
    </source>
</evidence>
<sequence>MIPMLITFLIIFLLREFFWLLPQQLIVLPNVIRISDIGILLMAGTTLFVVVANSAKIKFIKSSFTLIILSFILLSFLNVYFSNSYYQQPITEGLRAIRSNLYYLIFFVVIFTLDNKEKLMKFLRWLTVLCLLLVAVTFLQYAMPSASIFHVDNSAMFKQRFGFYRLINPGLDLVMLAYFITIARFIQSGVPCRLLCLMSGIIFTTQFFLSQTRGYLLSFPLAMMISMTVTGKFRWLVITVWCFAMGVGALQMTGLVTQQKHENFVTRLIESSITETLSRKGNVGIRYETAKAYWNYAMQHPITGTGIISPLSEIARKLKYPILRTDLGYVIMFSQYGLLGIAWLIWLSLTYFKKVAFVYRRIHDDELKAIVLGLMSHFIFMLISFITLPHFILATMIVTVAINIAILEIIHRLTVDAALQEEQLHASY</sequence>
<dbReference type="STRING" id="351605.Gura_2594"/>
<feature type="transmembrane region" description="Helical" evidence="5">
    <location>
        <begin position="327"/>
        <end position="349"/>
    </location>
</feature>
<gene>
    <name evidence="7" type="ordered locus">Gura_2594</name>
</gene>
<keyword evidence="4 5" id="KW-0472">Membrane</keyword>
<feature type="transmembrane region" description="Helical" evidence="5">
    <location>
        <begin position="190"/>
        <end position="209"/>
    </location>
</feature>
<dbReference type="InterPro" id="IPR051533">
    <property type="entry name" value="WaaL-like"/>
</dbReference>
<feature type="transmembrane region" description="Helical" evidence="5">
    <location>
        <begin position="93"/>
        <end position="113"/>
    </location>
</feature>
<accession>A5G4Q3</accession>
<evidence type="ECO:0000256" key="4">
    <source>
        <dbReference type="ARBA" id="ARBA00023136"/>
    </source>
</evidence>